<reference evidence="3 4" key="1">
    <citation type="journal article" date="2016" name="G3 (Bethesda)">
        <title>First Draft Assembly and Annotation of the Genome of a California Endemic Oak Quercus lobata Nee (Fagaceae).</title>
        <authorList>
            <person name="Sork V.L."/>
            <person name="Fitz-Gibbon S.T."/>
            <person name="Puiu D."/>
            <person name="Crepeau M."/>
            <person name="Gugger P.F."/>
            <person name="Sherman R."/>
            <person name="Stevens K."/>
            <person name="Langley C.H."/>
            <person name="Pellegrini M."/>
            <person name="Salzberg S.L."/>
        </authorList>
    </citation>
    <scope>NUCLEOTIDE SEQUENCE [LARGE SCALE GENOMIC DNA]</scope>
    <source>
        <strain evidence="3 4">cv. SW786</strain>
    </source>
</reference>
<evidence type="ECO:0000256" key="1">
    <source>
        <dbReference type="SAM" id="MobiDB-lite"/>
    </source>
</evidence>
<dbReference type="InParanoid" id="A0A7N2L9D6"/>
<dbReference type="Gramene" id="QL03p060106:mrna">
    <property type="protein sequence ID" value="QL03p060106:mrna:CDS:1"/>
    <property type="gene ID" value="QL03p060106"/>
</dbReference>
<keyword evidence="2" id="KW-1133">Transmembrane helix</keyword>
<evidence type="ECO:0000313" key="4">
    <source>
        <dbReference type="Proteomes" id="UP000594261"/>
    </source>
</evidence>
<dbReference type="OrthoDB" id="1906668at2759"/>
<dbReference type="KEGG" id="qlo:115981976"/>
<dbReference type="PANTHER" id="PTHR33429">
    <property type="entry name" value="OS02G0708000 PROTEIN-RELATED"/>
    <property type="match status" value="1"/>
</dbReference>
<feature type="region of interest" description="Disordered" evidence="1">
    <location>
        <begin position="1"/>
        <end position="21"/>
    </location>
</feature>
<feature type="compositionally biased region" description="Basic and acidic residues" evidence="1">
    <location>
        <begin position="116"/>
        <end position="157"/>
    </location>
</feature>
<evidence type="ECO:0000256" key="2">
    <source>
        <dbReference type="SAM" id="Phobius"/>
    </source>
</evidence>
<protein>
    <recommendedName>
        <fullName evidence="5">Transmembrane protein</fullName>
    </recommendedName>
</protein>
<dbReference type="EMBL" id="LRBV02000003">
    <property type="status" value="NOT_ANNOTATED_CDS"/>
    <property type="molecule type" value="Genomic_DNA"/>
</dbReference>
<accession>A0A7N2L9D6</accession>
<name>A0A7N2L9D6_QUELO</name>
<dbReference type="Proteomes" id="UP000594261">
    <property type="component" value="Chromosome 3"/>
</dbReference>
<keyword evidence="4" id="KW-1185">Reference proteome</keyword>
<sequence>MSLQQPQQQQPQQQQLPQPQQQPVLVYPNTVTGEPPSHHSNGSFGTVFIVLAVIIVVSAIACFLGRLCNRRYNKQKPAKQNHNFRPKDNGDIEFGFGKKKVPTGKPSGNGGSRGHRPFENGDNSRGHRPSENGNHHHHNRGEMRPGGDHEGEPRAGA</sequence>
<dbReference type="AlphaFoldDB" id="A0A7N2L9D6"/>
<dbReference type="GeneID" id="115981976"/>
<keyword evidence="2" id="KW-0812">Transmembrane</keyword>
<dbReference type="PANTHER" id="PTHR33429:SF7">
    <property type="entry name" value="OS02G0708000 PROTEIN"/>
    <property type="match status" value="1"/>
</dbReference>
<reference evidence="3" key="2">
    <citation type="submission" date="2021-01" db="UniProtKB">
        <authorList>
            <consortium name="EnsemblPlants"/>
        </authorList>
    </citation>
    <scope>IDENTIFICATION</scope>
</reference>
<feature type="region of interest" description="Disordered" evidence="1">
    <location>
        <begin position="73"/>
        <end position="157"/>
    </location>
</feature>
<dbReference type="OMA" id="NHHAKGE"/>
<feature type="transmembrane region" description="Helical" evidence="2">
    <location>
        <begin position="44"/>
        <end position="67"/>
    </location>
</feature>
<gene>
    <name evidence="3" type="primary">LOC115981976</name>
</gene>
<feature type="compositionally biased region" description="Basic residues" evidence="1">
    <location>
        <begin position="73"/>
        <end position="84"/>
    </location>
</feature>
<evidence type="ECO:0000313" key="3">
    <source>
        <dbReference type="EnsemblPlants" id="QL03p060106:mrna:CDS:1"/>
    </source>
</evidence>
<evidence type="ECO:0008006" key="5">
    <source>
        <dbReference type="Google" id="ProtNLM"/>
    </source>
</evidence>
<dbReference type="RefSeq" id="XP_030960297.1">
    <property type="nucleotide sequence ID" value="XM_031104437.1"/>
</dbReference>
<dbReference type="EnsemblPlants" id="QL03p060106:mrna">
    <property type="protein sequence ID" value="QL03p060106:mrna:CDS:1"/>
    <property type="gene ID" value="QL03p060106"/>
</dbReference>
<organism evidence="3 4">
    <name type="scientific">Quercus lobata</name>
    <name type="common">Valley oak</name>
    <dbReference type="NCBI Taxonomy" id="97700"/>
    <lineage>
        <taxon>Eukaryota</taxon>
        <taxon>Viridiplantae</taxon>
        <taxon>Streptophyta</taxon>
        <taxon>Embryophyta</taxon>
        <taxon>Tracheophyta</taxon>
        <taxon>Spermatophyta</taxon>
        <taxon>Magnoliopsida</taxon>
        <taxon>eudicotyledons</taxon>
        <taxon>Gunneridae</taxon>
        <taxon>Pentapetalae</taxon>
        <taxon>rosids</taxon>
        <taxon>fabids</taxon>
        <taxon>Fagales</taxon>
        <taxon>Fagaceae</taxon>
        <taxon>Quercus</taxon>
    </lineage>
</organism>
<proteinExistence type="predicted"/>
<keyword evidence="2" id="KW-0472">Membrane</keyword>